<feature type="domain" description="S1 motif" evidence="11">
    <location>
        <begin position="165"/>
        <end position="268"/>
    </location>
</feature>
<feature type="compositionally biased region" description="Acidic residues" evidence="10">
    <location>
        <begin position="110"/>
        <end position="119"/>
    </location>
</feature>
<dbReference type="FunFam" id="2.40.50.140:FF:000266">
    <property type="entry name" value="rRNA biogenesis protein rrp5"/>
    <property type="match status" value="1"/>
</dbReference>
<evidence type="ECO:0000256" key="8">
    <source>
        <dbReference type="ARBA" id="ARBA00073619"/>
    </source>
</evidence>
<comment type="caution">
    <text evidence="12">The sequence shown here is derived from an EMBL/GenBank/DDBJ whole genome shotgun (WGS) entry which is preliminary data.</text>
</comment>
<feature type="domain" description="S1 motif" evidence="11">
    <location>
        <begin position="1243"/>
        <end position="1312"/>
    </location>
</feature>
<organism evidence="12 13">
    <name type="scientific">Cryomyces minteri</name>
    <dbReference type="NCBI Taxonomy" id="331657"/>
    <lineage>
        <taxon>Eukaryota</taxon>
        <taxon>Fungi</taxon>
        <taxon>Dikarya</taxon>
        <taxon>Ascomycota</taxon>
        <taxon>Pezizomycotina</taxon>
        <taxon>Dothideomycetes</taxon>
        <taxon>Dothideomycetes incertae sedis</taxon>
        <taxon>Cryomyces</taxon>
    </lineage>
</organism>
<dbReference type="PANTHER" id="PTHR23270">
    <property type="entry name" value="PROGRAMMED CELL DEATH PROTEIN 11 PRE-RRNA PROCESSING PROTEIN RRP5"/>
    <property type="match status" value="1"/>
</dbReference>
<gene>
    <name evidence="12" type="ORF">B0A49_00078</name>
</gene>
<dbReference type="SMART" id="SM00386">
    <property type="entry name" value="HAT"/>
    <property type="match status" value="6"/>
</dbReference>
<keyword evidence="6" id="KW-0539">Nucleus</keyword>
<evidence type="ECO:0000259" key="11">
    <source>
        <dbReference type="PROSITE" id="PS50126"/>
    </source>
</evidence>
<reference evidence="12 13" key="1">
    <citation type="submission" date="2017-03" db="EMBL/GenBank/DDBJ databases">
        <title>Genomes of endolithic fungi from Antarctica.</title>
        <authorList>
            <person name="Coleine C."/>
            <person name="Masonjones S."/>
            <person name="Stajich J.E."/>
        </authorList>
    </citation>
    <scope>NUCLEOTIDE SEQUENCE [LARGE SCALE GENOMIC DNA]</scope>
    <source>
        <strain evidence="12 13">CCFEE 5187</strain>
    </source>
</reference>
<comment type="function">
    <text evidence="7">Involved in the biogenesis of rRNA. Required for the formation of 18S and 5.8S rRNA.</text>
</comment>
<dbReference type="FunFam" id="2.40.50.140:FF:000159">
    <property type="entry name" value="rRNA biogenesis protein rrp5"/>
    <property type="match status" value="1"/>
</dbReference>
<evidence type="ECO:0000256" key="3">
    <source>
        <dbReference type="ARBA" id="ARBA00022552"/>
    </source>
</evidence>
<feature type="domain" description="S1 motif" evidence="11">
    <location>
        <begin position="847"/>
        <end position="916"/>
    </location>
</feature>
<dbReference type="Pfam" id="PF00575">
    <property type="entry name" value="S1"/>
    <property type="match status" value="2"/>
</dbReference>
<feature type="region of interest" description="Disordered" evidence="10">
    <location>
        <begin position="108"/>
        <end position="153"/>
    </location>
</feature>
<accession>A0A4U0XZC1</accession>
<dbReference type="EMBL" id="NAJN01000002">
    <property type="protein sequence ID" value="TKA82337.1"/>
    <property type="molecule type" value="Genomic_DNA"/>
</dbReference>
<feature type="domain" description="S1 motif" evidence="11">
    <location>
        <begin position="569"/>
        <end position="643"/>
    </location>
</feature>
<feature type="domain" description="S1 motif" evidence="11">
    <location>
        <begin position="1062"/>
        <end position="1133"/>
    </location>
</feature>
<dbReference type="FunFam" id="2.40.50.140:FF:000196">
    <property type="entry name" value="rRNA biogenesis protein RRP5"/>
    <property type="match status" value="1"/>
</dbReference>
<dbReference type="PANTHER" id="PTHR23270:SF10">
    <property type="entry name" value="PROTEIN RRP5 HOMOLOG"/>
    <property type="match status" value="1"/>
</dbReference>
<dbReference type="InterPro" id="IPR057301">
    <property type="entry name" value="Rrp5_OB_4th"/>
</dbReference>
<dbReference type="InterPro" id="IPR045209">
    <property type="entry name" value="Rrp5"/>
</dbReference>
<dbReference type="CDD" id="cd05693">
    <property type="entry name" value="S1_Rrp5_repeat_hs1_sc1"/>
    <property type="match status" value="1"/>
</dbReference>
<dbReference type="InterPro" id="IPR048059">
    <property type="entry name" value="Rrp5_S1_rpt_hs1_sc1"/>
</dbReference>
<proteinExistence type="predicted"/>
<dbReference type="PROSITE" id="PS50126">
    <property type="entry name" value="S1"/>
    <property type="match status" value="12"/>
</dbReference>
<dbReference type="OrthoDB" id="412781at2759"/>
<feature type="compositionally biased region" description="Basic and acidic residues" evidence="10">
    <location>
        <begin position="52"/>
        <end position="75"/>
    </location>
</feature>
<dbReference type="InterPro" id="IPR048058">
    <property type="entry name" value="Rrp5_S1_rpt_hs11_sc8"/>
</dbReference>
<feature type="domain" description="S1 motif" evidence="11">
    <location>
        <begin position="1149"/>
        <end position="1218"/>
    </location>
</feature>
<feature type="region of interest" description="Disordered" evidence="10">
    <location>
        <begin position="1"/>
        <end position="84"/>
    </location>
</feature>
<feature type="compositionally biased region" description="Basic and acidic residues" evidence="10">
    <location>
        <begin position="136"/>
        <end position="153"/>
    </location>
</feature>
<dbReference type="InterPro" id="IPR003107">
    <property type="entry name" value="HAT"/>
</dbReference>
<dbReference type="FunFam" id="2.40.50.140:FF:000279">
    <property type="entry name" value="rRNA biogenesis protein rrp5"/>
    <property type="match status" value="1"/>
</dbReference>
<dbReference type="GO" id="GO:0006364">
    <property type="term" value="P:rRNA processing"/>
    <property type="evidence" value="ECO:0007669"/>
    <property type="project" value="UniProtKB-KW"/>
</dbReference>
<dbReference type="SUPFAM" id="SSF50249">
    <property type="entry name" value="Nucleic acid-binding proteins"/>
    <property type="match status" value="12"/>
</dbReference>
<feature type="compositionally biased region" description="Basic and acidic residues" evidence="10">
    <location>
        <begin position="120"/>
        <end position="129"/>
    </location>
</feature>
<dbReference type="GO" id="GO:0003723">
    <property type="term" value="F:RNA binding"/>
    <property type="evidence" value="ECO:0007669"/>
    <property type="project" value="TreeGrafter"/>
</dbReference>
<keyword evidence="4" id="KW-0597">Phosphoprotein</keyword>
<comment type="subcellular location">
    <subcellularLocation>
        <location evidence="1">Nucleus</location>
        <location evidence="1">Nucleolus</location>
    </subcellularLocation>
</comment>
<dbReference type="GO" id="GO:0032040">
    <property type="term" value="C:small-subunit processome"/>
    <property type="evidence" value="ECO:0007669"/>
    <property type="project" value="TreeGrafter"/>
</dbReference>
<dbReference type="Gene3D" id="1.25.40.10">
    <property type="entry name" value="Tetratricopeptide repeat domain"/>
    <property type="match status" value="1"/>
</dbReference>
<protein>
    <recommendedName>
        <fullName evidence="8">rRNA biogenesis protein RRP5</fullName>
    </recommendedName>
    <alternativeName>
        <fullName evidence="9">Ribosomal RNA-processing protein 5</fullName>
    </alternativeName>
</protein>
<dbReference type="SUPFAM" id="SSF48452">
    <property type="entry name" value="TPR-like"/>
    <property type="match status" value="2"/>
</dbReference>
<dbReference type="CDD" id="cd05698">
    <property type="entry name" value="S1_Rrp5_repeat_hs6_sc5"/>
    <property type="match status" value="1"/>
</dbReference>
<evidence type="ECO:0000256" key="6">
    <source>
        <dbReference type="ARBA" id="ARBA00023242"/>
    </source>
</evidence>
<dbReference type="Proteomes" id="UP000308768">
    <property type="component" value="Unassembled WGS sequence"/>
</dbReference>
<keyword evidence="13" id="KW-1185">Reference proteome</keyword>
<feature type="domain" description="S1 motif" evidence="11">
    <location>
        <begin position="751"/>
        <end position="825"/>
    </location>
</feature>
<dbReference type="CDD" id="cd04461">
    <property type="entry name" value="S1_Rrp5_repeat_hs8_sc7"/>
    <property type="match status" value="1"/>
</dbReference>
<evidence type="ECO:0000256" key="2">
    <source>
        <dbReference type="ARBA" id="ARBA00022517"/>
    </source>
</evidence>
<name>A0A4U0XZC1_9PEZI</name>
<dbReference type="FunFam" id="2.40.50.140:FF:000278">
    <property type="entry name" value="rRNA biogenesis protein rrp5"/>
    <property type="match status" value="1"/>
</dbReference>
<sequence length="1804" mass="198095">MGAIKRTAEEVRNPAKRTKISKDQGNAPFHRKSAPAAESKSRTSNLSALPSEKNEGKKERRPAQSSVLKEEERAFPRGGASVLTPLEHKQIKIQAEKDVLFEQAQKDEVVQDEDSEMEDVVSKRKIPEAKKRKSKGKDSKAEAGSRQEEPRLRTEGLSYKRLFPGSVVLGQVTQITARDVSLALPNNLTGYIPVTAVSDKLNQRIEALLAEDGGKEEDVDSRADGDDIDLKKLFHTGQYLRAYVTSTVDNTSANGSSKAKRRIELSVNPRQANNGIAKSNLVANSMIQASVVSVEDHGLVMDLGLEDETVKGFLSSKELGHKVDHSRTEEGAVFLCMITGLNQNGNIVKLSADYQKIGIIKKSHFLTEAPTVDVFLPGTAVEILTTEVSSSGIAGKIMGLLDATADFTHSGAGESTKDIESRYKIGSKIKARVICTFPNMDQPRVGVSMLGHVLALSDRTSLDGDVEKDPLQKLALSATVESAKVVKVQPGIGLFVDLGVKGVLGYAHISRLADKKVENLSQTSGPYQLGSTHRARVIGYNPVDGLYIVSLEPRILDQPYLRIEDVEVGQIVKGKVERLILNANGVGGVLVNLAEGISGLVPETHLADVHLQHPEKKFREGVTVTARVLSTDPEKRQIRLTLKKTLVNSQSTVWKDYNGISVGDQSPGTLVNILPAGAVVQFYGTVRGFLPVSEMSEAYIQDPAEHFRLGQVVNVHVLSVNSEKGKMTVTCKDPAAFNLAQQTALKELKLGALVNANVAEKTNDTINVEIETSGLKAIIHLEQLTDGFEQKNISAMNKIRVGQRLQDLVLIEKVEKRHLVVLTNKPSLVGAAKAGALLTTFSEVKEGQKAPGFVRNVTPESVYVQFAGGLVGLLLKSQLSADIAKLPAYGLRKGQSISTRVLSVDHAQQRFLLTMRDDAPKTEQKESKPASAALIEVLNPVDGTSTSIEDFTIGKLTKARITAIKDTQLNVQLADNLQGRIDVSEVFNEWEEINDRKHPLRKFKPKQIISVRILGIHDARNHRFLPITHRQGRVPVFELSAKTKIQLESEADVLTLDKVSPGSTWIAYVNNIADCCLWVNISPNVRGRVDLMDLSDDVSLLGNLEENFPVGSAIRVHVKKVDPSANRLDLSAIKTSSTGPLTLQSITKGMILPGLVTKVTERSVMVQLRDSISGPVTLTELTDDYSQANPTIHKKNEVLRVCIVDVDAPNKKLTLSTRPSKVLSSSLPVKDPQILSLSQLKVSDVVRGFVKNVADQGLFVSLGPSVTAFVRVSDLSDAYIKDWKSSFEVDQLVKGKILNVDVPLNHVQMSLKASIMDENYVPPISFSDLKPGQILTGKVRKVEDFGAFIDVDNSVRVSGLCHRSEIADQRVQDVRKVYEEGDVVKAVVLEVDTEKRRVSFGLKASYFKDTAGDGESGDEESDSGVGGAELEAVASEDDDEMEDGGVDLDDVQSIDAAEETSEASDDEMDIDGAPVKPVNGLSTGGFDWTGASVAQDKAGAGDESDVESREVTKKKKRRNPEIKVDKTGDLDKYGPQSVADFERQLLGQPNSSLLWLQYMEFQIKLSEVDKARDIAERALKTIHIREEEEKMNVWTALLNLEIEFGSESSVEAVFKRACQYNDAQEMHRKLANSYIVTDRHQKADEVFQNMTKIKAFTADPKTWLEYASFLFTKLADPARARALLPRATQSVPQHAHRQLTEDFARLEFSSPNGDAERGRTIYEGLLSTFPKRRDIWERFIDIEEAKGERENVRRLYGRVTGMGIKSRWAKDVFKKWLLFEEKAGDAKAVGHVKAKAAEFVAAQK</sequence>
<feature type="domain" description="S1 motif" evidence="11">
    <location>
        <begin position="954"/>
        <end position="1030"/>
    </location>
</feature>
<dbReference type="FunFam" id="2.40.50.140:FF:000103">
    <property type="entry name" value="protein RRP5 homolog"/>
    <property type="match status" value="2"/>
</dbReference>
<dbReference type="STRING" id="331657.A0A4U0XZC1"/>
<feature type="region of interest" description="Disordered" evidence="10">
    <location>
        <begin position="1495"/>
        <end position="1535"/>
    </location>
</feature>
<keyword evidence="5" id="KW-0677">Repeat</keyword>
<evidence type="ECO:0000313" key="12">
    <source>
        <dbReference type="EMBL" id="TKA82337.1"/>
    </source>
</evidence>
<dbReference type="CDD" id="cd05702">
    <property type="entry name" value="S1_Rrp5_repeat_hs11_sc8"/>
    <property type="match status" value="1"/>
</dbReference>
<keyword evidence="3" id="KW-0698">rRNA processing</keyword>
<dbReference type="InterPro" id="IPR011990">
    <property type="entry name" value="TPR-like_helical_dom_sf"/>
</dbReference>
<evidence type="ECO:0000256" key="7">
    <source>
        <dbReference type="ARBA" id="ARBA00055575"/>
    </source>
</evidence>
<evidence type="ECO:0000256" key="9">
    <source>
        <dbReference type="ARBA" id="ARBA00076674"/>
    </source>
</evidence>
<feature type="domain" description="S1 motif" evidence="11">
    <location>
        <begin position="663"/>
        <end position="732"/>
    </location>
</feature>
<evidence type="ECO:0000256" key="1">
    <source>
        <dbReference type="ARBA" id="ARBA00004604"/>
    </source>
</evidence>
<dbReference type="InterPro" id="IPR003029">
    <property type="entry name" value="S1_domain"/>
</dbReference>
<dbReference type="CDD" id="cd05697">
    <property type="entry name" value="S1_Rrp5_repeat_hs5"/>
    <property type="match status" value="1"/>
</dbReference>
<feature type="domain" description="S1 motif" evidence="11">
    <location>
        <begin position="1332"/>
        <end position="1403"/>
    </location>
</feature>
<evidence type="ECO:0000256" key="5">
    <source>
        <dbReference type="ARBA" id="ARBA00022737"/>
    </source>
</evidence>
<dbReference type="Pfam" id="PF24685">
    <property type="entry name" value="OB_RRP5_4th"/>
    <property type="match status" value="1"/>
</dbReference>
<dbReference type="InterPro" id="IPR057302">
    <property type="entry name" value="Rrp5_S1"/>
</dbReference>
<dbReference type="InterPro" id="IPR012340">
    <property type="entry name" value="NA-bd_OB-fold"/>
</dbReference>
<feature type="domain" description="S1 motif" evidence="11">
    <location>
        <begin position="284"/>
        <end position="353"/>
    </location>
</feature>
<dbReference type="FunFam" id="2.40.50.140:FF:000155">
    <property type="entry name" value="rRNA biogenesis protein RRP5"/>
    <property type="match status" value="1"/>
</dbReference>
<feature type="compositionally biased region" description="Basic and acidic residues" evidence="10">
    <location>
        <begin position="1"/>
        <end position="13"/>
    </location>
</feature>
<dbReference type="CDD" id="cd05707">
    <property type="entry name" value="S1_Rrp5_repeat_sc11"/>
    <property type="match status" value="1"/>
</dbReference>
<evidence type="ECO:0000256" key="4">
    <source>
        <dbReference type="ARBA" id="ARBA00022553"/>
    </source>
</evidence>
<feature type="compositionally biased region" description="Basic and acidic residues" evidence="10">
    <location>
        <begin position="1519"/>
        <end position="1532"/>
    </location>
</feature>
<dbReference type="CDD" id="cd05703">
    <property type="entry name" value="S1_Rrp5_repeat_hs12_sc9"/>
    <property type="match status" value="1"/>
</dbReference>
<keyword evidence="2" id="KW-0690">Ribosome biogenesis</keyword>
<dbReference type="SMART" id="SM00316">
    <property type="entry name" value="S1"/>
    <property type="match status" value="12"/>
</dbReference>
<dbReference type="Gene3D" id="2.40.50.140">
    <property type="entry name" value="Nucleic acid-binding proteins"/>
    <property type="match status" value="11"/>
</dbReference>
<evidence type="ECO:0000313" key="13">
    <source>
        <dbReference type="Proteomes" id="UP000308768"/>
    </source>
</evidence>
<dbReference type="CDD" id="cd05706">
    <property type="entry name" value="S1_Rrp5_repeat_sc10"/>
    <property type="match status" value="1"/>
</dbReference>
<dbReference type="Pfam" id="PF23459">
    <property type="entry name" value="S1_RRP5"/>
    <property type="match status" value="4"/>
</dbReference>
<evidence type="ECO:0000256" key="10">
    <source>
        <dbReference type="SAM" id="MobiDB-lite"/>
    </source>
</evidence>
<feature type="domain" description="S1 motif" evidence="11">
    <location>
        <begin position="477"/>
        <end position="552"/>
    </location>
</feature>